<dbReference type="FunFam" id="2.170.150.20:FF:000001">
    <property type="entry name" value="Peptide methionine sulfoxide reductase MsrB"/>
    <property type="match status" value="1"/>
</dbReference>
<dbReference type="OrthoDB" id="9785497at2"/>
<evidence type="ECO:0000256" key="1">
    <source>
        <dbReference type="ARBA" id="ARBA00001947"/>
    </source>
</evidence>
<comment type="catalytic activity">
    <reaction evidence="7">
        <text>L-methionyl-[protein] + [thioredoxin]-disulfide + H2O = L-methionyl-(R)-S-oxide-[protein] + [thioredoxin]-dithiol</text>
        <dbReference type="Rhea" id="RHEA:24164"/>
        <dbReference type="Rhea" id="RHEA-COMP:10698"/>
        <dbReference type="Rhea" id="RHEA-COMP:10700"/>
        <dbReference type="Rhea" id="RHEA-COMP:12313"/>
        <dbReference type="Rhea" id="RHEA-COMP:12314"/>
        <dbReference type="ChEBI" id="CHEBI:15377"/>
        <dbReference type="ChEBI" id="CHEBI:16044"/>
        <dbReference type="ChEBI" id="CHEBI:29950"/>
        <dbReference type="ChEBI" id="CHEBI:45764"/>
        <dbReference type="ChEBI" id="CHEBI:50058"/>
        <dbReference type="EC" id="1.8.4.12"/>
    </reaction>
</comment>
<dbReference type="GO" id="GO:0005737">
    <property type="term" value="C:cytoplasm"/>
    <property type="evidence" value="ECO:0007669"/>
    <property type="project" value="TreeGrafter"/>
</dbReference>
<dbReference type="Pfam" id="PF01641">
    <property type="entry name" value="SelR"/>
    <property type="match status" value="1"/>
</dbReference>
<dbReference type="Gene3D" id="2.170.150.20">
    <property type="entry name" value="Peptide methionine sulfoxide reductase"/>
    <property type="match status" value="1"/>
</dbReference>
<dbReference type="InterPro" id="IPR028427">
    <property type="entry name" value="Met_Sox_Rdtase_MsrB"/>
</dbReference>
<accession>Q3J360</accession>
<dbReference type="EC" id="1.8.4.12" evidence="3"/>
<dbReference type="Proteomes" id="UP000002703">
    <property type="component" value="Chromosome 1"/>
</dbReference>
<evidence type="ECO:0000256" key="2">
    <source>
        <dbReference type="ARBA" id="ARBA00007174"/>
    </source>
</evidence>
<dbReference type="GO" id="GO:0033743">
    <property type="term" value="F:peptide-methionine (R)-S-oxide reductase activity"/>
    <property type="evidence" value="ECO:0007669"/>
    <property type="project" value="UniProtKB-EC"/>
</dbReference>
<dbReference type="InterPro" id="IPR011057">
    <property type="entry name" value="Mss4-like_sf"/>
</dbReference>
<name>Q3J360_CERS4</name>
<dbReference type="GO" id="GO:0046872">
    <property type="term" value="F:metal ion binding"/>
    <property type="evidence" value="ECO:0007669"/>
    <property type="project" value="UniProtKB-KW"/>
</dbReference>
<keyword evidence="5" id="KW-0862">Zinc</keyword>
<organism evidence="9 10">
    <name type="scientific">Cereibacter sphaeroides (strain ATCC 17023 / DSM 158 / JCM 6121 / CCUG 31486 / LMG 2827 / NBRC 12203 / NCIMB 8253 / ATH 2.4.1.)</name>
    <name type="common">Rhodobacter sphaeroides</name>
    <dbReference type="NCBI Taxonomy" id="272943"/>
    <lineage>
        <taxon>Bacteria</taxon>
        <taxon>Pseudomonadati</taxon>
        <taxon>Pseudomonadota</taxon>
        <taxon>Alphaproteobacteria</taxon>
        <taxon>Rhodobacterales</taxon>
        <taxon>Paracoccaceae</taxon>
        <taxon>Cereibacter</taxon>
    </lineage>
</organism>
<dbReference type="EMBL" id="CP000143">
    <property type="protein sequence ID" value="ABA78774.1"/>
    <property type="molecule type" value="Genomic_DNA"/>
</dbReference>
<protein>
    <recommendedName>
        <fullName evidence="3">peptide-methionine (R)-S-oxide reductase</fullName>
        <ecNumber evidence="3">1.8.4.12</ecNumber>
    </recommendedName>
</protein>
<gene>
    <name evidence="9" type="ORF">RSP_2617</name>
</gene>
<evidence type="ECO:0000256" key="4">
    <source>
        <dbReference type="ARBA" id="ARBA00022723"/>
    </source>
</evidence>
<dbReference type="EnsemblBacteria" id="ABA78774">
    <property type="protein sequence ID" value="ABA78774"/>
    <property type="gene ID" value="RSP_2617"/>
</dbReference>
<evidence type="ECO:0000259" key="8">
    <source>
        <dbReference type="PROSITE" id="PS51790"/>
    </source>
</evidence>
<keyword evidence="4" id="KW-0479">Metal-binding</keyword>
<evidence type="ECO:0000313" key="9">
    <source>
        <dbReference type="EMBL" id="ABA78774.1"/>
    </source>
</evidence>
<dbReference type="GO" id="GO:0030091">
    <property type="term" value="P:protein repair"/>
    <property type="evidence" value="ECO:0007669"/>
    <property type="project" value="InterPro"/>
</dbReference>
<dbReference type="SUPFAM" id="SSF51316">
    <property type="entry name" value="Mss4-like"/>
    <property type="match status" value="1"/>
</dbReference>
<evidence type="ECO:0000313" key="10">
    <source>
        <dbReference type="Proteomes" id="UP000002703"/>
    </source>
</evidence>
<dbReference type="RefSeq" id="WP_011337611.1">
    <property type="nucleotide sequence ID" value="NC_007493.2"/>
</dbReference>
<reference evidence="10" key="1">
    <citation type="submission" date="2005-09" db="EMBL/GenBank/DDBJ databases">
        <title>Complete sequence of chromosome 1 of Rhodobacter sphaeroides 2.4.1.</title>
        <authorList>
            <person name="Copeland A."/>
            <person name="Lucas S."/>
            <person name="Lapidus A."/>
            <person name="Barry K."/>
            <person name="Detter J.C."/>
            <person name="Glavina T."/>
            <person name="Hammon N."/>
            <person name="Israni S."/>
            <person name="Pitluck S."/>
            <person name="Richardson P."/>
            <person name="Mackenzie C."/>
            <person name="Choudhary M."/>
            <person name="Larimer F."/>
            <person name="Hauser L.J."/>
            <person name="Land M."/>
            <person name="Donohue T.J."/>
            <person name="Kaplan S."/>
        </authorList>
    </citation>
    <scope>NUCLEOTIDE SEQUENCE [LARGE SCALE GENOMIC DNA]</scope>
    <source>
        <strain evidence="10">ATCC 17023 / DSM 158 / JCM 6121 / CCUG 31486 / LMG 2827 / NBRC 12203 / NCIMB 8253 / ATH 2.4.1.</strain>
    </source>
</reference>
<evidence type="ECO:0000256" key="7">
    <source>
        <dbReference type="ARBA" id="ARBA00048488"/>
    </source>
</evidence>
<dbReference type="eggNOG" id="COG0229">
    <property type="taxonomic scope" value="Bacteria"/>
</dbReference>
<sequence>MTDEREKVVKSDAEWRAELSELAYKVTRKHGTERAGTHDDFPKEPGVFRCVGCGAPLFDQAQKFESGTGWPSFWAPIDPEAVETSVDRSFFMRRTEVHCARCEAHLGHVFPDGPQPTGLRYCMNGVAMTFEPKG</sequence>
<comment type="similarity">
    <text evidence="2">Belongs to the MsrB Met sulfoxide reductase family.</text>
</comment>
<dbReference type="PATRIC" id="fig|272943.9.peg.1535"/>
<dbReference type="PANTHER" id="PTHR10173:SF57">
    <property type="entry name" value="PEPTIDE-METHIONINE (R)-S-OXIDE REDUCTASE"/>
    <property type="match status" value="1"/>
</dbReference>
<dbReference type="STRING" id="272943.RSP_2617"/>
<keyword evidence="10" id="KW-1185">Reference proteome</keyword>
<evidence type="ECO:0000256" key="5">
    <source>
        <dbReference type="ARBA" id="ARBA00022833"/>
    </source>
</evidence>
<keyword evidence="6 9" id="KW-0560">Oxidoreductase</keyword>
<dbReference type="PANTHER" id="PTHR10173">
    <property type="entry name" value="METHIONINE SULFOXIDE REDUCTASE"/>
    <property type="match status" value="1"/>
</dbReference>
<dbReference type="GO" id="GO:0006979">
    <property type="term" value="P:response to oxidative stress"/>
    <property type="evidence" value="ECO:0007669"/>
    <property type="project" value="InterPro"/>
</dbReference>
<dbReference type="InterPro" id="IPR002579">
    <property type="entry name" value="Met_Sox_Rdtase_MsrB_dom"/>
</dbReference>
<dbReference type="PROSITE" id="PS51790">
    <property type="entry name" value="MSRB"/>
    <property type="match status" value="1"/>
</dbReference>
<dbReference type="KEGG" id="rsp:RSP_2617"/>
<proteinExistence type="inferred from homology"/>
<dbReference type="GeneID" id="3720290"/>
<dbReference type="PhylomeDB" id="Q3J360"/>
<dbReference type="AlphaFoldDB" id="Q3J360"/>
<comment type="cofactor">
    <cofactor evidence="1">
        <name>Zn(2+)</name>
        <dbReference type="ChEBI" id="CHEBI:29105"/>
    </cofactor>
</comment>
<evidence type="ECO:0000256" key="6">
    <source>
        <dbReference type="ARBA" id="ARBA00023002"/>
    </source>
</evidence>
<evidence type="ECO:0000256" key="3">
    <source>
        <dbReference type="ARBA" id="ARBA00012499"/>
    </source>
</evidence>
<feature type="domain" description="MsrB" evidence="8">
    <location>
        <begin position="12"/>
        <end position="133"/>
    </location>
</feature>
<dbReference type="NCBIfam" id="TIGR00357">
    <property type="entry name" value="peptide-methionine (R)-S-oxide reductase MsrB"/>
    <property type="match status" value="1"/>
</dbReference>